<gene>
    <name evidence="1" type="ORF">Dpep_2458</name>
</gene>
<dbReference type="Proteomes" id="UP000006427">
    <property type="component" value="Unassembled WGS sequence"/>
</dbReference>
<dbReference type="STRING" id="469381.Dpep_2458"/>
<dbReference type="PaxDb" id="469381-Dpep_2458"/>
<feature type="non-terminal residue" evidence="1">
    <location>
        <position position="1"/>
    </location>
</feature>
<evidence type="ECO:0000313" key="2">
    <source>
        <dbReference type="Proteomes" id="UP000006427"/>
    </source>
</evidence>
<protein>
    <submittedName>
        <fullName evidence="1">Uncharacterized protein</fullName>
    </submittedName>
</protein>
<evidence type="ECO:0000313" key="1">
    <source>
        <dbReference type="EMBL" id="EFC92480.1"/>
    </source>
</evidence>
<organism evidence="1 2">
    <name type="scientific">Dethiosulfovibrio peptidovorans DSM 11002</name>
    <dbReference type="NCBI Taxonomy" id="469381"/>
    <lineage>
        <taxon>Bacteria</taxon>
        <taxon>Thermotogati</taxon>
        <taxon>Synergistota</taxon>
        <taxon>Synergistia</taxon>
        <taxon>Synergistales</taxon>
        <taxon>Dethiosulfovibrionaceae</taxon>
        <taxon>Dethiosulfovibrio</taxon>
    </lineage>
</organism>
<dbReference type="AlphaFoldDB" id="D2Z5A8"/>
<dbReference type="EMBL" id="ABTR02000001">
    <property type="protein sequence ID" value="EFC92480.1"/>
    <property type="molecule type" value="Genomic_DNA"/>
</dbReference>
<keyword evidence="2" id="KW-1185">Reference proteome</keyword>
<reference evidence="1 2" key="1">
    <citation type="journal article" date="2010" name="Stand. Genomic Sci.">
        <title>Permanent draft genome sequence of Dethiosulfovibrio peptidovorans type strain (SEBR 4207).</title>
        <authorList>
            <person name="Labutti K."/>
            <person name="Mayilraj S."/>
            <person name="Clum A."/>
            <person name="Lucas S."/>
            <person name="Glavina Del Rio T."/>
            <person name="Nolan M."/>
            <person name="Tice H."/>
            <person name="Cheng J.F."/>
            <person name="Pitluck S."/>
            <person name="Liolios K."/>
            <person name="Ivanova N."/>
            <person name="Mavromatis K."/>
            <person name="Mikhailova N."/>
            <person name="Pati A."/>
            <person name="Goodwin L."/>
            <person name="Chen A."/>
            <person name="Palaniappan K."/>
            <person name="Land M."/>
            <person name="Hauser L."/>
            <person name="Chang Y.J."/>
            <person name="Jeffries C.D."/>
            <person name="Rohde M."/>
            <person name="Spring S."/>
            <person name="Goker M."/>
            <person name="Woyke T."/>
            <person name="Bristow J."/>
            <person name="Eisen J.A."/>
            <person name="Markowitz V."/>
            <person name="Hugenholtz P."/>
            <person name="Kyrpides N.C."/>
            <person name="Klenk H.P."/>
            <person name="Lapidus A."/>
        </authorList>
    </citation>
    <scope>NUCLEOTIDE SEQUENCE [LARGE SCALE GENOMIC DNA]</scope>
    <source>
        <strain evidence="1 2">DSM 11002</strain>
    </source>
</reference>
<dbReference type="RefSeq" id="WP_005662577.1">
    <property type="nucleotide sequence ID" value="NZ_ABTR02000001.1"/>
</dbReference>
<proteinExistence type="predicted"/>
<accession>D2Z5A8</accession>
<name>D2Z5A8_9BACT</name>
<sequence length="943" mass="103964">AVNEMTKARVYTGPVGRLSGHVLGRVPFAVPETVKIRLLDREAGKPDESGELIEVSGDGRIWLFESGVYIWNREEGVGEGLSPLFLCDEAVLSGYDWALVSGGLVVDGVFVSVEMPCPMPDAGNSGWWVDRCDDSDTAPFVPSLSSVESAFFGRWCYTPLSFAYRWEREEYRKLREAADKAKGLERAALAARLMEVERFEIGDIAGSSGVYGMTWYDCDPAAETEMTEPSFGGLWLDGGVLYGAGSKSAGRALLVPTSFDSDGTCLGLSVVHSGELQGQEPGQVIPVRGGAVHVAAGEGDPRGRLLSVRGPYALHLWGEETRLYEIEEGFLSPRWGYLALPGVLSLDGKVFFWWPYGDIPSKLGGAARTMERWCFPGEAEPVDAAGPLLIAEASGGAVITDMRTMRRHIVPEVGDIQVSEGHGFVRSHSANEKVCLESSSPVEAVGEGGERFSQDVKPEDLCIPWLGRAGDPLEIGWWDLPDLGVRGSPPNLEGLGDSDGSNDFHDGTHRDNRKGMSVTSDGLIYLSGDNYEDEALDVMAWKYDGGGWEKNRVSWPCSDRLVAPYGQGNYHVHHFPGADWSLFHAPVGRIRYRKLLETTDWSFLMPLVGLGGGFALYGALMVQEAFNKYLEDSFGDAMLVYTLPNQRLYVGDPLFQEWEEVDAGPGYFWTFAGWATVRDEPMAVFSKLKEATGNDPKPEVWGVCRSGARRIDPEEAGEVGEKAAGLVPSTYWARWGTWPGGSGGVKEDIDSILGNKPCLYPLPEPTGNPEAALAENMVERMDLWREKAQDINRPAVTMGQTYDHQILSAAAIDPTVPLVDARLEVDEEGTTWVMLRHWTGVWLSVRCETSPSPYVLEQATDWELVSLGSREDGAIVALFGHGRCSLSIGDYDKALEVFGFGEWWTRMALHTWYARFFPVVIRQSPEELDRMARLWKEEEKREE</sequence>
<comment type="caution">
    <text evidence="1">The sequence shown here is derived from an EMBL/GenBank/DDBJ whole genome shotgun (WGS) entry which is preliminary data.</text>
</comment>